<reference evidence="20 29" key="5">
    <citation type="submission" date="2019-08" db="EMBL/GenBank/DDBJ databases">
        <authorList>
            <person name="Duncan S."/>
            <person name="Walker A."/>
        </authorList>
    </citation>
    <scope>NUCLEOTIDE SEQUENCE [LARGE SCALE GENOMIC DNA]</scope>
    <source>
        <strain evidence="20 29">T3WBe13</strain>
    </source>
</reference>
<keyword evidence="11" id="KW-0378">Hydrolase</keyword>
<evidence type="ECO:0000313" key="15">
    <source>
        <dbReference type="EMBL" id="RGW41417.1"/>
    </source>
</evidence>
<evidence type="ECO:0000313" key="26">
    <source>
        <dbReference type="Proteomes" id="UP000286104"/>
    </source>
</evidence>
<dbReference type="EMBL" id="WKQV01000001">
    <property type="protein sequence ID" value="MSD25612.1"/>
    <property type="molecule type" value="Genomic_DNA"/>
</dbReference>
<organism evidence="10 21">
    <name type="scientific">Agathobacter rectalis</name>
    <dbReference type="NCBI Taxonomy" id="39491"/>
    <lineage>
        <taxon>Bacteria</taxon>
        <taxon>Bacillati</taxon>
        <taxon>Bacillota</taxon>
        <taxon>Clostridia</taxon>
        <taxon>Lachnospirales</taxon>
        <taxon>Lachnospiraceae</taxon>
        <taxon>Agathobacter</taxon>
    </lineage>
</organism>
<evidence type="ECO:0000313" key="12">
    <source>
        <dbReference type="EMBL" id="MCC2747010.1"/>
    </source>
</evidence>
<dbReference type="GO" id="GO:0005524">
    <property type="term" value="F:ATP binding"/>
    <property type="evidence" value="ECO:0007669"/>
    <property type="project" value="UniProtKB-KW"/>
</dbReference>
<sequence length="261" mass="29368">MAILEVRNIEKHFGRTNVLKDVSFSMEEGNALAIIGSSGSGKTTLLRCLNFLERPDSGQIIVNGETLFDASEAGKDKDAELRKKRLHFGMVFQQFNLFPQYTALENVTLAERLLAQETPEFKKDKKAILTRIDEHGKELLDRMGLAERMNHYPHQLSGGQQQRVAIARALALKPDILCFDEPTSALDPELTGEVLKVIRSLAQQNTTMIIVTHEMAFARDVADQVIFMDGGVIVEHGDPHEVIDHPKEERTRQFLTRYAKG</sequence>
<evidence type="ECO:0000256" key="7">
    <source>
        <dbReference type="ARBA" id="ARBA00022970"/>
    </source>
</evidence>
<dbReference type="EMBL" id="CVRQ01000019">
    <property type="protein sequence ID" value="CRL37529.1"/>
    <property type="molecule type" value="Genomic_DNA"/>
</dbReference>
<dbReference type="EMBL" id="QSAE01000002">
    <property type="protein sequence ID" value="RGW41417.1"/>
    <property type="molecule type" value="Genomic_DNA"/>
</dbReference>
<dbReference type="EMBL" id="QRXG01000002">
    <property type="protein sequence ID" value="RGT84162.1"/>
    <property type="molecule type" value="Genomic_DNA"/>
</dbReference>
<evidence type="ECO:0000313" key="16">
    <source>
        <dbReference type="EMBL" id="RGW86639.1"/>
    </source>
</evidence>
<dbReference type="EMBL" id="QSJS01000008">
    <property type="protein sequence ID" value="RHD94679.1"/>
    <property type="molecule type" value="Genomic_DNA"/>
</dbReference>
<keyword evidence="21" id="KW-1185">Reference proteome</keyword>
<evidence type="ECO:0000313" key="11">
    <source>
        <dbReference type="EMBL" id="CUN42180.1"/>
    </source>
</evidence>
<keyword evidence="4" id="KW-1003">Cell membrane</keyword>
<feature type="domain" description="ABC transporter" evidence="9">
    <location>
        <begin position="4"/>
        <end position="255"/>
    </location>
</feature>
<comment type="similarity">
    <text evidence="2">Belongs to the ABC transporter superfamily.</text>
</comment>
<dbReference type="InterPro" id="IPR017871">
    <property type="entry name" value="ABC_transporter-like_CS"/>
</dbReference>
<evidence type="ECO:0000313" key="18">
    <source>
        <dbReference type="EMBL" id="RHD94679.1"/>
    </source>
</evidence>
<dbReference type="EMBL" id="QSAZ01000009">
    <property type="protein sequence ID" value="RGW86639.1"/>
    <property type="molecule type" value="Genomic_DNA"/>
</dbReference>
<dbReference type="PROSITE" id="PS00211">
    <property type="entry name" value="ABC_TRANSPORTER_1"/>
    <property type="match status" value="1"/>
</dbReference>
<evidence type="ECO:0000313" key="25">
    <source>
        <dbReference type="Proteomes" id="UP000284835"/>
    </source>
</evidence>
<evidence type="ECO:0000256" key="5">
    <source>
        <dbReference type="ARBA" id="ARBA00022741"/>
    </source>
</evidence>
<dbReference type="Proteomes" id="UP000049472">
    <property type="component" value="Unassembled WGS sequence"/>
</dbReference>
<dbReference type="InterPro" id="IPR050086">
    <property type="entry name" value="MetN_ABC_transporter-like"/>
</dbReference>
<dbReference type="GeneID" id="86988790"/>
<evidence type="ECO:0000256" key="8">
    <source>
        <dbReference type="ARBA" id="ARBA00023136"/>
    </source>
</evidence>
<name>A0A0M6WKK1_9FIRM</name>
<dbReference type="Proteomes" id="UP000095384">
    <property type="component" value="Unassembled WGS sequence"/>
</dbReference>
<evidence type="ECO:0000313" key="14">
    <source>
        <dbReference type="EMBL" id="RGT84162.1"/>
    </source>
</evidence>
<keyword evidence="3" id="KW-0813">Transport</keyword>
<dbReference type="Proteomes" id="UP000284296">
    <property type="component" value="Unassembled WGS sequence"/>
</dbReference>
<reference evidence="20 29" key="6">
    <citation type="submission" date="2019-09" db="EMBL/GenBank/DDBJ databases">
        <title>Strain-level analysis of Eubacterium rectale using genomes from metagenomes.</title>
        <authorList>
            <person name="Karcher N."/>
            <person name="Segata N."/>
        </authorList>
    </citation>
    <scope>NUCLEOTIDE SEQUENCE [LARGE SCALE GENOMIC DNA]</scope>
    <source>
        <strain evidence="20 29">T3WBe13</strain>
    </source>
</reference>
<evidence type="ECO:0000313" key="24">
    <source>
        <dbReference type="Proteomes" id="UP000284296"/>
    </source>
</evidence>
<reference evidence="12" key="7">
    <citation type="submission" date="2021-10" db="EMBL/GenBank/DDBJ databases">
        <title>Collection of gut derived symbiotic bacterial strains cultured from healthy donors.</title>
        <authorList>
            <person name="Lin H."/>
            <person name="Littmann E."/>
            <person name="Claire K."/>
            <person name="Pamer E."/>
        </authorList>
    </citation>
    <scope>NUCLEOTIDE SEQUENCE</scope>
    <source>
        <strain evidence="12">MSK.22.92</strain>
    </source>
</reference>
<dbReference type="PIRSF" id="PIRSF039085">
    <property type="entry name" value="ABC_ATPase_HisP"/>
    <property type="match status" value="1"/>
</dbReference>
<evidence type="ECO:0000256" key="4">
    <source>
        <dbReference type="ARBA" id="ARBA00022475"/>
    </source>
</evidence>
<evidence type="ECO:0000256" key="2">
    <source>
        <dbReference type="ARBA" id="ARBA00005417"/>
    </source>
</evidence>
<dbReference type="InterPro" id="IPR030679">
    <property type="entry name" value="ABC_ATPase_HisP-typ"/>
</dbReference>
<dbReference type="Pfam" id="PF00005">
    <property type="entry name" value="ABC_tran"/>
    <property type="match status" value="1"/>
</dbReference>
<dbReference type="Gene3D" id="3.40.50.300">
    <property type="entry name" value="P-loop containing nucleotide triphosphate hydrolases"/>
    <property type="match status" value="1"/>
</dbReference>
<dbReference type="Proteomes" id="UP000284835">
    <property type="component" value="Unassembled WGS sequence"/>
</dbReference>
<dbReference type="EMBL" id="CYYW01000001">
    <property type="protein sequence ID" value="CUN42180.1"/>
    <property type="molecule type" value="Genomic_DNA"/>
</dbReference>
<dbReference type="SMART" id="SM00382">
    <property type="entry name" value="AAA"/>
    <property type="match status" value="1"/>
</dbReference>
<reference evidence="21" key="2">
    <citation type="submission" date="2015-05" db="EMBL/GenBank/DDBJ databases">
        <authorList>
            <consortium name="Pathogen Informatics"/>
        </authorList>
    </citation>
    <scope>NUCLEOTIDE SEQUENCE [LARGE SCALE GENOMIC DNA]</scope>
    <source>
        <strain evidence="11 22">2789STDY5608860</strain>
        <strain evidence="21">T1-815</strain>
    </source>
</reference>
<reference evidence="10" key="1">
    <citation type="submission" date="2015-05" db="EMBL/GenBank/DDBJ databases">
        <authorList>
            <person name="Wang D.B."/>
            <person name="Wang M."/>
        </authorList>
    </citation>
    <scope>NUCLEOTIDE SEQUENCE [LARGE SCALE GENOMIC DNA]</scope>
    <source>
        <strain evidence="10">T1-815</strain>
    </source>
</reference>
<evidence type="ECO:0000313" key="28">
    <source>
        <dbReference type="Proteomes" id="UP000286581"/>
    </source>
</evidence>
<reference evidence="13 30" key="4">
    <citation type="journal article" date="2019" name="Nat. Med.">
        <title>A library of human gut bacterial isolates paired with longitudinal multiomics data enables mechanistic microbiome research.</title>
        <authorList>
            <person name="Poyet M."/>
            <person name="Groussin M."/>
            <person name="Gibbons S.M."/>
            <person name="Avila-Pacheco J."/>
            <person name="Jiang X."/>
            <person name="Kearney S.M."/>
            <person name="Perrotta A.R."/>
            <person name="Berdy B."/>
            <person name="Zhao S."/>
            <person name="Lieberman T.D."/>
            <person name="Swanson P.K."/>
            <person name="Smith M."/>
            <person name="Roesemann S."/>
            <person name="Alexander J.E."/>
            <person name="Rich S.A."/>
            <person name="Livny J."/>
            <person name="Vlamakis H."/>
            <person name="Clish C."/>
            <person name="Bullock K."/>
            <person name="Deik A."/>
            <person name="Scott J."/>
            <person name="Pierce K.A."/>
            <person name="Xavier R.J."/>
            <person name="Alm E.J."/>
        </authorList>
    </citation>
    <scope>NUCLEOTIDE SEQUENCE [LARGE SCALE GENOMIC DNA]</scope>
    <source>
        <strain evidence="13 30">BIOML-A5</strain>
    </source>
</reference>
<dbReference type="PANTHER" id="PTHR43166">
    <property type="entry name" value="AMINO ACID IMPORT ATP-BINDING PROTEIN"/>
    <property type="match status" value="1"/>
</dbReference>
<dbReference type="EMBL" id="JAJFBX010000009">
    <property type="protein sequence ID" value="MCC2747010.1"/>
    <property type="molecule type" value="Genomic_DNA"/>
</dbReference>
<dbReference type="EC" id="3.6.3.-" evidence="11"/>
<dbReference type="AlphaFoldDB" id="A0A0M6WKK1"/>
<keyword evidence="5" id="KW-0547">Nucleotide-binding</keyword>
<evidence type="ECO:0000313" key="13">
    <source>
        <dbReference type="EMBL" id="MSD25612.1"/>
    </source>
</evidence>
<evidence type="ECO:0000313" key="21">
    <source>
        <dbReference type="Proteomes" id="UP000049472"/>
    </source>
</evidence>
<evidence type="ECO:0000256" key="1">
    <source>
        <dbReference type="ARBA" id="ARBA00004202"/>
    </source>
</evidence>
<protein>
    <submittedName>
        <fullName evidence="13">ATP-binding cassette domain-containing protein</fullName>
    </submittedName>
    <submittedName>
        <fullName evidence="12">Amino acid ABC transporter ATP-binding protein</fullName>
    </submittedName>
    <submittedName>
        <fullName evidence="11">L-cystine import ATP-binding protein TcyC</fullName>
        <ecNumber evidence="11">3.6.3.-</ecNumber>
    </submittedName>
    <submittedName>
        <fullName evidence="10">Putative amino acid ABC transporter, ATP-binding protein</fullName>
    </submittedName>
</protein>
<dbReference type="PANTHER" id="PTHR43166:SF9">
    <property type="entry name" value="GLUTAMATE_ASPARTATE IMPORT ATP-BINDING PROTEIN GLTL"/>
    <property type="match status" value="1"/>
</dbReference>
<keyword evidence="8" id="KW-0472">Membrane</keyword>
<dbReference type="Proteomes" id="UP000465607">
    <property type="component" value="Unassembled WGS sequence"/>
</dbReference>
<dbReference type="RefSeq" id="WP_012742841.1">
    <property type="nucleotide sequence ID" value="NZ_CP092643.1"/>
</dbReference>
<dbReference type="OMA" id="AFVFQHY"/>
<evidence type="ECO:0000313" key="17">
    <source>
        <dbReference type="EMBL" id="RHC38756.1"/>
    </source>
</evidence>
<evidence type="ECO:0000259" key="9">
    <source>
        <dbReference type="PROSITE" id="PS50893"/>
    </source>
</evidence>
<evidence type="ECO:0000313" key="19">
    <source>
        <dbReference type="EMBL" id="RHL07867.1"/>
    </source>
</evidence>
<dbReference type="InterPro" id="IPR003439">
    <property type="entry name" value="ABC_transporter-like_ATP-bd"/>
</dbReference>
<dbReference type="Proteomes" id="UP001197847">
    <property type="component" value="Unassembled WGS sequence"/>
</dbReference>
<evidence type="ECO:0000313" key="30">
    <source>
        <dbReference type="Proteomes" id="UP000465607"/>
    </source>
</evidence>
<dbReference type="Proteomes" id="UP000324327">
    <property type="component" value="Unassembled WGS sequence"/>
</dbReference>
<evidence type="ECO:0000256" key="6">
    <source>
        <dbReference type="ARBA" id="ARBA00022840"/>
    </source>
</evidence>
<evidence type="ECO:0000313" key="22">
    <source>
        <dbReference type="Proteomes" id="UP000095384"/>
    </source>
</evidence>
<dbReference type="Proteomes" id="UP000286181">
    <property type="component" value="Unassembled WGS sequence"/>
</dbReference>
<evidence type="ECO:0000313" key="23">
    <source>
        <dbReference type="Proteomes" id="UP000283683"/>
    </source>
</evidence>
<proteinExistence type="inferred from homology"/>
<keyword evidence="6 10" id="KW-0067">ATP-binding</keyword>
<dbReference type="EMBL" id="VSTF01000001">
    <property type="protein sequence ID" value="TYL61773.1"/>
    <property type="molecule type" value="Genomic_DNA"/>
</dbReference>
<dbReference type="Proteomes" id="UP000286581">
    <property type="component" value="Unassembled WGS sequence"/>
</dbReference>
<dbReference type="InterPro" id="IPR027417">
    <property type="entry name" value="P-loop_NTPase"/>
</dbReference>
<gene>
    <name evidence="11" type="primary">tcyC</name>
    <name evidence="19" type="ORF">DW038_00170</name>
    <name evidence="18" type="ORF">DW775_07935</name>
    <name evidence="17" type="ORF">DW848_09570</name>
    <name evidence="16" type="ORF">DWV45_10080</name>
    <name evidence="15" type="ORF">DWV78_00930</name>
    <name evidence="14" type="ORF">DWX06_02115</name>
    <name evidence="11" type="ORF">ERS852417_00276</name>
    <name evidence="20" type="ORF">FYL31_01760</name>
    <name evidence="13" type="ORF">GKE44_00140</name>
    <name evidence="12" type="ORF">LK487_08190</name>
    <name evidence="10" type="ORF">T1815_15981</name>
</gene>
<dbReference type="EMBL" id="QROF01000001">
    <property type="protein sequence ID" value="RHL07867.1"/>
    <property type="molecule type" value="Genomic_DNA"/>
</dbReference>
<dbReference type="EMBL" id="QSHU01000012">
    <property type="protein sequence ID" value="RHC38756.1"/>
    <property type="molecule type" value="Genomic_DNA"/>
</dbReference>
<dbReference type="SUPFAM" id="SSF52540">
    <property type="entry name" value="P-loop containing nucleoside triphosphate hydrolases"/>
    <property type="match status" value="1"/>
</dbReference>
<evidence type="ECO:0000256" key="3">
    <source>
        <dbReference type="ARBA" id="ARBA00022448"/>
    </source>
</evidence>
<keyword evidence="7" id="KW-0029">Amino-acid transport</keyword>
<dbReference type="InterPro" id="IPR003593">
    <property type="entry name" value="AAA+_ATPase"/>
</dbReference>
<evidence type="ECO:0000313" key="20">
    <source>
        <dbReference type="EMBL" id="TYL61773.1"/>
    </source>
</evidence>
<dbReference type="Proteomes" id="UP000283683">
    <property type="component" value="Unassembled WGS sequence"/>
</dbReference>
<dbReference type="Proteomes" id="UP000286104">
    <property type="component" value="Unassembled WGS sequence"/>
</dbReference>
<dbReference type="GO" id="GO:0005886">
    <property type="term" value="C:plasma membrane"/>
    <property type="evidence" value="ECO:0007669"/>
    <property type="project" value="UniProtKB-SubCell"/>
</dbReference>
<evidence type="ECO:0000313" key="27">
    <source>
        <dbReference type="Proteomes" id="UP000286181"/>
    </source>
</evidence>
<comment type="subcellular location">
    <subcellularLocation>
        <location evidence="1">Cell membrane</location>
        <topology evidence="1">Peripheral membrane protein</topology>
    </subcellularLocation>
</comment>
<accession>A0A0M6WKK1</accession>
<evidence type="ECO:0000313" key="29">
    <source>
        <dbReference type="Proteomes" id="UP000324327"/>
    </source>
</evidence>
<dbReference type="PROSITE" id="PS50893">
    <property type="entry name" value="ABC_TRANSPORTER_2"/>
    <property type="match status" value="1"/>
</dbReference>
<dbReference type="GO" id="GO:0016887">
    <property type="term" value="F:ATP hydrolysis activity"/>
    <property type="evidence" value="ECO:0007669"/>
    <property type="project" value="InterPro"/>
</dbReference>
<evidence type="ECO:0000313" key="10">
    <source>
        <dbReference type="EMBL" id="CRL37529.1"/>
    </source>
</evidence>
<dbReference type="GO" id="GO:0015424">
    <property type="term" value="F:ABC-type amino acid transporter activity"/>
    <property type="evidence" value="ECO:0007669"/>
    <property type="project" value="InterPro"/>
</dbReference>
<reference evidence="23 24" key="3">
    <citation type="submission" date="2018-08" db="EMBL/GenBank/DDBJ databases">
        <title>A genome reference for cultivated species of the human gut microbiota.</title>
        <authorList>
            <person name="Zou Y."/>
            <person name="Xue W."/>
            <person name="Luo G."/>
        </authorList>
    </citation>
    <scope>NUCLEOTIDE SEQUENCE [LARGE SCALE GENOMIC DNA]</scope>
    <source>
        <strain evidence="16 23">AF06-19</strain>
        <strain evidence="15 28">AF12-8</strain>
        <strain evidence="14 24">AF18-16LB</strain>
        <strain evidence="19 27">AF39-14AC</strain>
        <strain evidence="18 25">AM30-13AC</strain>
        <strain evidence="17 26">AM36-3AA</strain>
    </source>
</reference>